<dbReference type="Gene3D" id="2.40.50.140">
    <property type="entry name" value="Nucleic acid-binding proteins"/>
    <property type="match status" value="1"/>
</dbReference>
<name>A0A2U1LBK5_ARTAN</name>
<keyword evidence="2" id="KW-1185">Reference proteome</keyword>
<reference evidence="1 2" key="1">
    <citation type="journal article" date="2018" name="Mol. Plant">
        <title>The genome of Artemisia annua provides insight into the evolution of Asteraceae family and artemisinin biosynthesis.</title>
        <authorList>
            <person name="Shen Q."/>
            <person name="Zhang L."/>
            <person name="Liao Z."/>
            <person name="Wang S."/>
            <person name="Yan T."/>
            <person name="Shi P."/>
            <person name="Liu M."/>
            <person name="Fu X."/>
            <person name="Pan Q."/>
            <person name="Wang Y."/>
            <person name="Lv Z."/>
            <person name="Lu X."/>
            <person name="Zhang F."/>
            <person name="Jiang W."/>
            <person name="Ma Y."/>
            <person name="Chen M."/>
            <person name="Hao X."/>
            <person name="Li L."/>
            <person name="Tang Y."/>
            <person name="Lv G."/>
            <person name="Zhou Y."/>
            <person name="Sun X."/>
            <person name="Brodelius P.E."/>
            <person name="Rose J.K.C."/>
            <person name="Tang K."/>
        </authorList>
    </citation>
    <scope>NUCLEOTIDE SEQUENCE [LARGE SCALE GENOMIC DNA]</scope>
    <source>
        <strain evidence="2">cv. Huhao1</strain>
        <tissue evidence="1">Leaf</tissue>
    </source>
</reference>
<accession>A0A2U1LBK5</accession>
<evidence type="ECO:0008006" key="3">
    <source>
        <dbReference type="Google" id="ProtNLM"/>
    </source>
</evidence>
<sequence>MILQIAKVKYFNDKPSISNGAFASKLYLNDNIPEINTFRKMYQEMDGYVEKNIILNQAECIVYAKIHKVHREHGWWYLACKKCDSIAKEPEDNGGSSSSKKKGKNKVWWCKKDKEINMWALGTK</sequence>
<protein>
    <recommendedName>
        <fullName evidence="3">Nucleic acid-binding, OB-fold protein</fullName>
    </recommendedName>
</protein>
<comment type="caution">
    <text evidence="1">The sequence shown here is derived from an EMBL/GenBank/DDBJ whole genome shotgun (WGS) entry which is preliminary data.</text>
</comment>
<evidence type="ECO:0000313" key="1">
    <source>
        <dbReference type="EMBL" id="PWA46375.1"/>
    </source>
</evidence>
<dbReference type="OrthoDB" id="1750540at2759"/>
<dbReference type="EMBL" id="PKPP01010314">
    <property type="protein sequence ID" value="PWA46375.1"/>
    <property type="molecule type" value="Genomic_DNA"/>
</dbReference>
<gene>
    <name evidence="1" type="ORF">CTI12_AA509270</name>
</gene>
<dbReference type="AlphaFoldDB" id="A0A2U1LBK5"/>
<proteinExistence type="predicted"/>
<dbReference type="Proteomes" id="UP000245207">
    <property type="component" value="Unassembled WGS sequence"/>
</dbReference>
<organism evidence="1 2">
    <name type="scientific">Artemisia annua</name>
    <name type="common">Sweet wormwood</name>
    <dbReference type="NCBI Taxonomy" id="35608"/>
    <lineage>
        <taxon>Eukaryota</taxon>
        <taxon>Viridiplantae</taxon>
        <taxon>Streptophyta</taxon>
        <taxon>Embryophyta</taxon>
        <taxon>Tracheophyta</taxon>
        <taxon>Spermatophyta</taxon>
        <taxon>Magnoliopsida</taxon>
        <taxon>eudicotyledons</taxon>
        <taxon>Gunneridae</taxon>
        <taxon>Pentapetalae</taxon>
        <taxon>asterids</taxon>
        <taxon>campanulids</taxon>
        <taxon>Asterales</taxon>
        <taxon>Asteraceae</taxon>
        <taxon>Asteroideae</taxon>
        <taxon>Anthemideae</taxon>
        <taxon>Artemisiinae</taxon>
        <taxon>Artemisia</taxon>
    </lineage>
</organism>
<evidence type="ECO:0000313" key="2">
    <source>
        <dbReference type="Proteomes" id="UP000245207"/>
    </source>
</evidence>
<dbReference type="InterPro" id="IPR012340">
    <property type="entry name" value="NA-bd_OB-fold"/>
</dbReference>